<organism evidence="5 6">
    <name type="scientific">Pseudonocardia yunnanensis</name>
    <dbReference type="NCBI Taxonomy" id="58107"/>
    <lineage>
        <taxon>Bacteria</taxon>
        <taxon>Bacillati</taxon>
        <taxon>Actinomycetota</taxon>
        <taxon>Actinomycetes</taxon>
        <taxon>Pseudonocardiales</taxon>
        <taxon>Pseudonocardiaceae</taxon>
        <taxon>Pseudonocardia</taxon>
    </lineage>
</organism>
<dbReference type="InterPro" id="IPR046373">
    <property type="entry name" value="Acyl-CoA_Oxase/DH_mid-dom_sf"/>
</dbReference>
<dbReference type="RefSeq" id="WP_344722952.1">
    <property type="nucleotide sequence ID" value="NZ_BAAAUS010000016.1"/>
</dbReference>
<evidence type="ECO:0000259" key="4">
    <source>
        <dbReference type="Pfam" id="PF08028"/>
    </source>
</evidence>
<feature type="domain" description="Acyl-CoA dehydrogenase/oxidase N-terminal" evidence="3">
    <location>
        <begin position="22"/>
        <end position="94"/>
    </location>
</feature>
<comment type="similarity">
    <text evidence="2">Belongs to the HpaH/HsaA monooxygenase family.</text>
</comment>
<evidence type="ECO:0000313" key="6">
    <source>
        <dbReference type="Proteomes" id="UP001597114"/>
    </source>
</evidence>
<protein>
    <submittedName>
        <fullName evidence="5">Acyl-CoA dehydrogenase family protein</fullName>
    </submittedName>
</protein>
<dbReference type="InterPro" id="IPR050741">
    <property type="entry name" value="Acyl-CoA_dehydrogenase"/>
</dbReference>
<dbReference type="Pfam" id="PF02771">
    <property type="entry name" value="Acyl-CoA_dh_N"/>
    <property type="match status" value="1"/>
</dbReference>
<dbReference type="Gene3D" id="1.20.140.10">
    <property type="entry name" value="Butyryl-CoA Dehydrogenase, subunit A, domain 3"/>
    <property type="match status" value="1"/>
</dbReference>
<evidence type="ECO:0000256" key="2">
    <source>
        <dbReference type="ARBA" id="ARBA00049661"/>
    </source>
</evidence>
<dbReference type="InterPro" id="IPR036250">
    <property type="entry name" value="AcylCo_DH-like_C"/>
</dbReference>
<gene>
    <name evidence="5" type="ORF">ACFSJD_39395</name>
</gene>
<dbReference type="InterPro" id="IPR037069">
    <property type="entry name" value="AcylCoA_DH/ox_N_sf"/>
</dbReference>
<dbReference type="PANTHER" id="PTHR48083:SF5">
    <property type="entry name" value="NRGC PROTEIN"/>
    <property type="match status" value="1"/>
</dbReference>
<dbReference type="EMBL" id="JBHUCO010000068">
    <property type="protein sequence ID" value="MFD1523604.1"/>
    <property type="molecule type" value="Genomic_DNA"/>
</dbReference>
<keyword evidence="1" id="KW-0560">Oxidoreductase</keyword>
<evidence type="ECO:0000259" key="3">
    <source>
        <dbReference type="Pfam" id="PF02771"/>
    </source>
</evidence>
<dbReference type="SUPFAM" id="SSF56645">
    <property type="entry name" value="Acyl-CoA dehydrogenase NM domain-like"/>
    <property type="match status" value="1"/>
</dbReference>
<dbReference type="InterPro" id="IPR013786">
    <property type="entry name" value="AcylCoA_DH/ox_N"/>
</dbReference>
<dbReference type="PIRSF" id="PIRSF016578">
    <property type="entry name" value="HsaA"/>
    <property type="match status" value="1"/>
</dbReference>
<proteinExistence type="inferred from homology"/>
<dbReference type="Gene3D" id="2.40.110.10">
    <property type="entry name" value="Butyryl-CoA Dehydrogenase, subunit A, domain 2"/>
    <property type="match status" value="1"/>
</dbReference>
<dbReference type="SUPFAM" id="SSF47203">
    <property type="entry name" value="Acyl-CoA dehydrogenase C-terminal domain-like"/>
    <property type="match status" value="1"/>
</dbReference>
<sequence length="393" mass="41715">MTTAPWVHGCADDADLVVAAHELQPLLRQNSAANEAAGQLTDAVVDALHDKDLFGMWVPASLGGVELDPVSSLEVVQALSEADPSTGWVVTTASLATGTGGAYLGDVAVAEMFRGPRFPVVAGQGTRPGKAVRDGEGYRLSGAWSFASGIKHAQWIHTLGIVEESGEPLIFVLPVEKAELIDNWDVLGLKATGSIDYTIEDVYVPAAFTHSGPTETPVRGGPLFTLGIAHIALIGHSAWALGVSRRMLDELCALVRSKSGRPGTMAAHQGFQAIYGEAEARWHAARSFVYETWRGASETINSGATLSVEQKTLLRLALYNATWAAEAISVVVYRAGGTTALRSGVMQRYFRDMHAGTQHVTSAPGVIEACGRYLGGLAPAHDWLFMDLVPKAS</sequence>
<reference evidence="6" key="1">
    <citation type="journal article" date="2019" name="Int. J. Syst. Evol. Microbiol.">
        <title>The Global Catalogue of Microorganisms (GCM) 10K type strain sequencing project: providing services to taxonomists for standard genome sequencing and annotation.</title>
        <authorList>
            <consortium name="The Broad Institute Genomics Platform"/>
            <consortium name="The Broad Institute Genome Sequencing Center for Infectious Disease"/>
            <person name="Wu L."/>
            <person name="Ma J."/>
        </authorList>
    </citation>
    <scope>NUCLEOTIDE SEQUENCE [LARGE SCALE GENOMIC DNA]</scope>
    <source>
        <strain evidence="6">CCM 7043</strain>
    </source>
</reference>
<dbReference type="PANTHER" id="PTHR48083">
    <property type="entry name" value="MEDIUM-CHAIN SPECIFIC ACYL-COA DEHYDROGENASE, MITOCHONDRIAL-RELATED"/>
    <property type="match status" value="1"/>
</dbReference>
<evidence type="ECO:0000313" key="5">
    <source>
        <dbReference type="EMBL" id="MFD1523604.1"/>
    </source>
</evidence>
<accession>A0ABW4FB50</accession>
<dbReference type="InterPro" id="IPR013107">
    <property type="entry name" value="Acyl-CoA_DH_C"/>
</dbReference>
<dbReference type="Pfam" id="PF08028">
    <property type="entry name" value="Acyl-CoA_dh_2"/>
    <property type="match status" value="1"/>
</dbReference>
<dbReference type="Gene3D" id="1.10.540.10">
    <property type="entry name" value="Acyl-CoA dehydrogenase/oxidase, N-terminal domain"/>
    <property type="match status" value="1"/>
</dbReference>
<dbReference type="Proteomes" id="UP001597114">
    <property type="component" value="Unassembled WGS sequence"/>
</dbReference>
<keyword evidence="6" id="KW-1185">Reference proteome</keyword>
<evidence type="ECO:0000256" key="1">
    <source>
        <dbReference type="ARBA" id="ARBA00023002"/>
    </source>
</evidence>
<comment type="caution">
    <text evidence="5">The sequence shown here is derived from an EMBL/GenBank/DDBJ whole genome shotgun (WGS) entry which is preliminary data.</text>
</comment>
<name>A0ABW4FB50_9PSEU</name>
<dbReference type="InterPro" id="IPR009100">
    <property type="entry name" value="AcylCoA_DH/oxidase_NM_dom_sf"/>
</dbReference>
<feature type="domain" description="Acyl-CoA dehydrogenase C-terminal" evidence="4">
    <location>
        <begin position="234"/>
        <end position="361"/>
    </location>
</feature>